<dbReference type="Gene3D" id="3.30.1360.120">
    <property type="entry name" value="Probable tRNA modification gtpase trme, domain 1"/>
    <property type="match status" value="1"/>
</dbReference>
<keyword evidence="3" id="KW-0032">Aminotransferase</keyword>
<dbReference type="InterPro" id="IPR029043">
    <property type="entry name" value="GcvT/YgfZ_C"/>
</dbReference>
<evidence type="ECO:0000256" key="1">
    <source>
        <dbReference type="ARBA" id="ARBA00008609"/>
    </source>
</evidence>
<dbReference type="EMBL" id="JBHRTQ010000007">
    <property type="protein sequence ID" value="MFC3174498.1"/>
    <property type="molecule type" value="Genomic_DNA"/>
</dbReference>
<evidence type="ECO:0000256" key="3">
    <source>
        <dbReference type="ARBA" id="ARBA00022576"/>
    </source>
</evidence>
<dbReference type="Pfam" id="PF08669">
    <property type="entry name" value="GCV_T_C"/>
    <property type="match status" value="1"/>
</dbReference>
<dbReference type="PANTHER" id="PTHR43757">
    <property type="entry name" value="AMINOMETHYLTRANSFERASE"/>
    <property type="match status" value="1"/>
</dbReference>
<reference evidence="10" key="1">
    <citation type="journal article" date="2019" name="Int. J. Syst. Evol. Microbiol.">
        <title>The Global Catalogue of Microorganisms (GCM) 10K type strain sequencing project: providing services to taxonomists for standard genome sequencing and annotation.</title>
        <authorList>
            <consortium name="The Broad Institute Genomics Platform"/>
            <consortium name="The Broad Institute Genome Sequencing Center for Infectious Disease"/>
            <person name="Wu L."/>
            <person name="Ma J."/>
        </authorList>
    </citation>
    <scope>NUCLEOTIDE SEQUENCE [LARGE SCALE GENOMIC DNA]</scope>
    <source>
        <strain evidence="10">KCTC 42984</strain>
    </source>
</reference>
<dbReference type="Gene3D" id="4.10.1250.10">
    <property type="entry name" value="Aminomethyltransferase fragment"/>
    <property type="match status" value="1"/>
</dbReference>
<organism evidence="9 10">
    <name type="scientific">Novosphingobium bradum</name>
    <dbReference type="NCBI Taxonomy" id="1737444"/>
    <lineage>
        <taxon>Bacteria</taxon>
        <taxon>Pseudomonadati</taxon>
        <taxon>Pseudomonadota</taxon>
        <taxon>Alphaproteobacteria</taxon>
        <taxon>Sphingomonadales</taxon>
        <taxon>Sphingomonadaceae</taxon>
        <taxon>Novosphingobium</taxon>
    </lineage>
</organism>
<protein>
    <recommendedName>
        <fullName evidence="2">aminomethyltransferase</fullName>
        <ecNumber evidence="2">2.1.2.10</ecNumber>
    </recommendedName>
    <alternativeName>
        <fullName evidence="5">Glycine cleavage system T protein</fullName>
    </alternativeName>
</protein>
<dbReference type="PIRSF" id="PIRSF006487">
    <property type="entry name" value="GcvT"/>
    <property type="match status" value="1"/>
</dbReference>
<keyword evidence="10" id="KW-1185">Reference proteome</keyword>
<dbReference type="Pfam" id="PF01571">
    <property type="entry name" value="GCV_T"/>
    <property type="match status" value="1"/>
</dbReference>
<evidence type="ECO:0000313" key="9">
    <source>
        <dbReference type="EMBL" id="MFC3174498.1"/>
    </source>
</evidence>
<dbReference type="InterPro" id="IPR028896">
    <property type="entry name" value="GcvT/YgfZ/DmdA"/>
</dbReference>
<dbReference type="GO" id="GO:0004047">
    <property type="term" value="F:aminomethyltransferase activity"/>
    <property type="evidence" value="ECO:0007669"/>
    <property type="project" value="UniProtKB-EC"/>
</dbReference>
<accession>A0ABV7IP89</accession>
<dbReference type="RefSeq" id="WP_379509976.1">
    <property type="nucleotide sequence ID" value="NZ_JBHRTQ010000007.1"/>
</dbReference>
<dbReference type="Gene3D" id="3.30.70.1400">
    <property type="entry name" value="Aminomethyltransferase beta-barrel domains"/>
    <property type="match status" value="1"/>
</dbReference>
<gene>
    <name evidence="9" type="primary">gcvT</name>
    <name evidence="9" type="ORF">ACFOD9_09555</name>
</gene>
<dbReference type="InterPro" id="IPR006222">
    <property type="entry name" value="GCVT_N"/>
</dbReference>
<evidence type="ECO:0000313" key="10">
    <source>
        <dbReference type="Proteomes" id="UP001595604"/>
    </source>
</evidence>
<name>A0ABV7IP89_9SPHN</name>
<dbReference type="Proteomes" id="UP001595604">
    <property type="component" value="Unassembled WGS sequence"/>
</dbReference>
<dbReference type="EC" id="2.1.2.10" evidence="2"/>
<evidence type="ECO:0000256" key="2">
    <source>
        <dbReference type="ARBA" id="ARBA00012616"/>
    </source>
</evidence>
<evidence type="ECO:0000256" key="5">
    <source>
        <dbReference type="ARBA" id="ARBA00031395"/>
    </source>
</evidence>
<evidence type="ECO:0000259" key="8">
    <source>
        <dbReference type="Pfam" id="PF08669"/>
    </source>
</evidence>
<dbReference type="NCBIfam" id="TIGR00528">
    <property type="entry name" value="gcvT"/>
    <property type="match status" value="1"/>
</dbReference>
<dbReference type="SUPFAM" id="SSF103025">
    <property type="entry name" value="Folate-binding domain"/>
    <property type="match status" value="1"/>
</dbReference>
<feature type="domain" description="GCVT N-terminal" evidence="7">
    <location>
        <begin position="5"/>
        <end position="263"/>
    </location>
</feature>
<dbReference type="PANTHER" id="PTHR43757:SF2">
    <property type="entry name" value="AMINOMETHYLTRANSFERASE, MITOCHONDRIAL"/>
    <property type="match status" value="1"/>
</dbReference>
<dbReference type="NCBIfam" id="NF010093">
    <property type="entry name" value="PRK13579.1"/>
    <property type="match status" value="1"/>
</dbReference>
<sequence>MLPLDAWHRARGGRMVDFAGYWMPVQYDGEGGGIIAEHLWTRHHAGLFDVSHMGQLAVSGEGATAALEAILPGDISALKPGRQRYSLLLDEAGGILDDLMVTNRGDHYYLVVNGATKWDDIAHLREYLPDVITLNLLDEHGLLALQGPEAASALAALGLKPAFAEMPEVSDLKFMQAAAYHWGEVPLGVSRSGYTGEDGYEISVRAADIAALADALCAQPQVRPIGLGARDSLRLEAGLPLYGHDLSPETDPVSAGLAFAISKRRRAEGGFLGADPVLAALAAGTPAVRVGLALEGRQAAREGALVFAGDQEVGRLTSGGFSPSLNHPIAMAYVATAQAAEGTALTIEVRGKRLPARVVAMPFVPHRYHR</sequence>
<evidence type="ECO:0000259" key="7">
    <source>
        <dbReference type="Pfam" id="PF01571"/>
    </source>
</evidence>
<keyword evidence="4 9" id="KW-0808">Transferase</keyword>
<dbReference type="InterPro" id="IPR006223">
    <property type="entry name" value="GcvT"/>
</dbReference>
<comment type="caution">
    <text evidence="9">The sequence shown here is derived from an EMBL/GenBank/DDBJ whole genome shotgun (WGS) entry which is preliminary data.</text>
</comment>
<evidence type="ECO:0000256" key="6">
    <source>
        <dbReference type="ARBA" id="ARBA00047665"/>
    </source>
</evidence>
<feature type="domain" description="Aminomethyltransferase C-terminal" evidence="8">
    <location>
        <begin position="289"/>
        <end position="364"/>
    </location>
</feature>
<dbReference type="Gene3D" id="2.40.30.110">
    <property type="entry name" value="Aminomethyltransferase beta-barrel domains"/>
    <property type="match status" value="1"/>
</dbReference>
<comment type="catalytic activity">
    <reaction evidence="6">
        <text>N(6)-[(R)-S(8)-aminomethyldihydrolipoyl]-L-lysyl-[protein] + (6S)-5,6,7,8-tetrahydrofolate = N(6)-[(R)-dihydrolipoyl]-L-lysyl-[protein] + (6R)-5,10-methylene-5,6,7,8-tetrahydrofolate + NH4(+)</text>
        <dbReference type="Rhea" id="RHEA:16945"/>
        <dbReference type="Rhea" id="RHEA-COMP:10475"/>
        <dbReference type="Rhea" id="RHEA-COMP:10492"/>
        <dbReference type="ChEBI" id="CHEBI:15636"/>
        <dbReference type="ChEBI" id="CHEBI:28938"/>
        <dbReference type="ChEBI" id="CHEBI:57453"/>
        <dbReference type="ChEBI" id="CHEBI:83100"/>
        <dbReference type="ChEBI" id="CHEBI:83143"/>
        <dbReference type="EC" id="2.1.2.10"/>
    </reaction>
</comment>
<dbReference type="NCBIfam" id="NF001567">
    <property type="entry name" value="PRK00389.1"/>
    <property type="match status" value="1"/>
</dbReference>
<dbReference type="SUPFAM" id="SSF101790">
    <property type="entry name" value="Aminomethyltransferase beta-barrel domain"/>
    <property type="match status" value="1"/>
</dbReference>
<dbReference type="InterPro" id="IPR027266">
    <property type="entry name" value="TrmE/GcvT-like"/>
</dbReference>
<evidence type="ECO:0000256" key="4">
    <source>
        <dbReference type="ARBA" id="ARBA00022679"/>
    </source>
</evidence>
<dbReference type="InterPro" id="IPR013977">
    <property type="entry name" value="GcvT_C"/>
</dbReference>
<comment type="similarity">
    <text evidence="1">Belongs to the GcvT family.</text>
</comment>
<proteinExistence type="inferred from homology"/>